<organism evidence="2 3">
    <name type="scientific">Candidatus Methanocrinis natronophilus</name>
    <dbReference type="NCBI Taxonomy" id="3033396"/>
    <lineage>
        <taxon>Archaea</taxon>
        <taxon>Methanobacteriati</taxon>
        <taxon>Methanobacteriota</taxon>
        <taxon>Stenosarchaea group</taxon>
        <taxon>Methanomicrobia</taxon>
        <taxon>Methanotrichales</taxon>
        <taxon>Methanotrichaceae</taxon>
        <taxon>Methanocrinis</taxon>
    </lineage>
</organism>
<dbReference type="EMBL" id="JARFPK010000036">
    <property type="protein sequence ID" value="MDF0591331.1"/>
    <property type="molecule type" value="Genomic_DNA"/>
</dbReference>
<evidence type="ECO:0000313" key="2">
    <source>
        <dbReference type="EMBL" id="MDF0591331.1"/>
    </source>
</evidence>
<evidence type="ECO:0000313" key="3">
    <source>
        <dbReference type="Proteomes" id="UP001220010"/>
    </source>
</evidence>
<evidence type="ECO:0000259" key="1">
    <source>
        <dbReference type="Pfam" id="PF01568"/>
    </source>
</evidence>
<reference evidence="2 3" key="1">
    <citation type="submission" date="2023-03" db="EMBL/GenBank/DDBJ databases">
        <title>WGS of Methanotrichaceae archaeon Mx.</title>
        <authorList>
            <person name="Sorokin D.Y."/>
            <person name="Merkel A.Y."/>
        </authorList>
    </citation>
    <scope>NUCLEOTIDE SEQUENCE [LARGE SCALE GENOMIC DNA]</scope>
    <source>
        <strain evidence="2 3">Mx</strain>
    </source>
</reference>
<dbReference type="InterPro" id="IPR006657">
    <property type="entry name" value="MoPterin_dinucl-bd_dom"/>
</dbReference>
<dbReference type="SUPFAM" id="SSF50692">
    <property type="entry name" value="ADC-like"/>
    <property type="match status" value="1"/>
</dbReference>
<dbReference type="RefSeq" id="WP_316967065.1">
    <property type="nucleotide sequence ID" value="NZ_JARFPK010000036.1"/>
</dbReference>
<comment type="caution">
    <text evidence="2">The sequence shown here is derived from an EMBL/GenBank/DDBJ whole genome shotgun (WGS) entry which is preliminary data.</text>
</comment>
<sequence>MAGGKELTVITFRGIFQEVEEARGMYSDGYRDQSAVVALDGGDMKEMGVEAGHPVHLETASGDVVVAAKLSEEAHPGVAFMPASPWSAQLLSGEVGEDGFLELKMFTVRASSGGGRVTSIEEIEAVIRAP</sequence>
<feature type="domain" description="Molybdopterin dinucleotide-binding" evidence="1">
    <location>
        <begin position="24"/>
        <end position="87"/>
    </location>
</feature>
<dbReference type="Proteomes" id="UP001220010">
    <property type="component" value="Unassembled WGS sequence"/>
</dbReference>
<dbReference type="InterPro" id="IPR009010">
    <property type="entry name" value="Asp_de-COase-like_dom_sf"/>
</dbReference>
<dbReference type="Gene3D" id="2.40.40.20">
    <property type="match status" value="1"/>
</dbReference>
<dbReference type="Pfam" id="PF01568">
    <property type="entry name" value="Molydop_binding"/>
    <property type="match status" value="1"/>
</dbReference>
<accession>A0ABT5X9E6</accession>
<gene>
    <name evidence="2" type="ORF">P0O15_09195</name>
</gene>
<proteinExistence type="predicted"/>
<protein>
    <submittedName>
        <fullName evidence="2">Molybdopterin dinucleotide binding domain-containing protein</fullName>
    </submittedName>
</protein>
<keyword evidence="3" id="KW-1185">Reference proteome</keyword>
<name>A0ABT5X9E6_9EURY</name>